<dbReference type="Proteomes" id="UP000093925">
    <property type="component" value="Unassembled WGS sequence"/>
</dbReference>
<dbReference type="PANTHER" id="PTHR46401:SF8">
    <property type="entry name" value="BLL6006 PROTEIN"/>
    <property type="match status" value="1"/>
</dbReference>
<feature type="domain" description="Glycosyl transferase family 1" evidence="2">
    <location>
        <begin position="221"/>
        <end position="362"/>
    </location>
</feature>
<protein>
    <recommendedName>
        <fullName evidence="2">Glycosyl transferase family 1 domain-containing protein</fullName>
    </recommendedName>
</protein>
<dbReference type="Pfam" id="PF00534">
    <property type="entry name" value="Glycos_transf_1"/>
    <property type="match status" value="1"/>
</dbReference>
<dbReference type="PANTHER" id="PTHR46401">
    <property type="entry name" value="GLYCOSYLTRANSFERASE WBBK-RELATED"/>
    <property type="match status" value="1"/>
</dbReference>
<sequence>MKIGVLGHKFIEWEGGIDFLRNICESLAAADDPVELQILIPTRGPRVAVNALELRLYRIAKRLRGHSAPPPRLPELYDLSAPIANTGARIQLHEIDSGSAAIRRAFRQLQLDILLPSFETLQFGSEIPWLGYLYDMQHKYLPHFFSAPELAQRDSAMECMLRDAKAVIVNSRSVASDVRTYFPAASAQVVALPFSAAPQPAWFELETDVVRAKYSVGSSYFTICNQFWKHKDHGTAFKAFATLARAHPEIQLVCTGDTSDYRDPHHFPRLQQLLRERGIEDRVIILGRIPKPDQIALLRGSVALIQPTMFEGGPGGGAVYDAVALGVPCIVSDIPVNLEIDEPGVRYFKSQDSTSLVEAIASSYAEFDALVPPHPAELLARGHKRRNRCGNVLVQAAMSVIDGQQPPRN</sequence>
<name>A0A1A3L386_MYCAS</name>
<evidence type="ECO:0000259" key="2">
    <source>
        <dbReference type="Pfam" id="PF00534"/>
    </source>
</evidence>
<reference evidence="3 4" key="1">
    <citation type="submission" date="2016-06" db="EMBL/GenBank/DDBJ databases">
        <authorList>
            <person name="Kjaerup R.B."/>
            <person name="Dalgaard T.S."/>
            <person name="Juul-Madsen H.R."/>
        </authorList>
    </citation>
    <scope>NUCLEOTIDE SEQUENCE [LARGE SCALE GENOMIC DNA]</scope>
    <source>
        <strain evidence="3 4">1276495.2</strain>
    </source>
</reference>
<evidence type="ECO:0000256" key="1">
    <source>
        <dbReference type="ARBA" id="ARBA00022679"/>
    </source>
</evidence>
<accession>A0A1A3L386</accession>
<dbReference type="CDD" id="cd03809">
    <property type="entry name" value="GT4_MtfB-like"/>
    <property type="match status" value="1"/>
</dbReference>
<evidence type="ECO:0000313" key="4">
    <source>
        <dbReference type="Proteomes" id="UP000093925"/>
    </source>
</evidence>
<dbReference type="GO" id="GO:0016757">
    <property type="term" value="F:glycosyltransferase activity"/>
    <property type="evidence" value="ECO:0007669"/>
    <property type="project" value="InterPro"/>
</dbReference>
<organism evidence="3 4">
    <name type="scientific">Mycobacterium asiaticum</name>
    <dbReference type="NCBI Taxonomy" id="1790"/>
    <lineage>
        <taxon>Bacteria</taxon>
        <taxon>Bacillati</taxon>
        <taxon>Actinomycetota</taxon>
        <taxon>Actinomycetes</taxon>
        <taxon>Mycobacteriales</taxon>
        <taxon>Mycobacteriaceae</taxon>
        <taxon>Mycobacterium</taxon>
    </lineage>
</organism>
<dbReference type="InterPro" id="IPR001296">
    <property type="entry name" value="Glyco_trans_1"/>
</dbReference>
<comment type="caution">
    <text evidence="3">The sequence shown here is derived from an EMBL/GenBank/DDBJ whole genome shotgun (WGS) entry which is preliminary data.</text>
</comment>
<evidence type="ECO:0000313" key="3">
    <source>
        <dbReference type="EMBL" id="OBJ90631.1"/>
    </source>
</evidence>
<dbReference type="AlphaFoldDB" id="A0A1A3L386"/>
<dbReference type="Gene3D" id="3.40.50.2000">
    <property type="entry name" value="Glycogen Phosphorylase B"/>
    <property type="match status" value="1"/>
</dbReference>
<dbReference type="RefSeq" id="WP_065137957.1">
    <property type="nucleotide sequence ID" value="NZ_LZLM01000005.1"/>
</dbReference>
<gene>
    <name evidence="3" type="ORF">A5640_23455</name>
</gene>
<dbReference type="EMBL" id="LZLM01000005">
    <property type="protein sequence ID" value="OBJ90631.1"/>
    <property type="molecule type" value="Genomic_DNA"/>
</dbReference>
<proteinExistence type="predicted"/>
<dbReference type="SUPFAM" id="SSF53756">
    <property type="entry name" value="UDP-Glycosyltransferase/glycogen phosphorylase"/>
    <property type="match status" value="1"/>
</dbReference>
<keyword evidence="1" id="KW-0808">Transferase</keyword>